<feature type="chain" id="PRO_5021346832" evidence="3">
    <location>
        <begin position="26"/>
        <end position="481"/>
    </location>
</feature>
<gene>
    <name evidence="4" type="ORF">MPDQ_004830</name>
</gene>
<evidence type="ECO:0000313" key="4">
    <source>
        <dbReference type="EMBL" id="TQB67742.1"/>
    </source>
</evidence>
<comment type="similarity">
    <text evidence="1">Belongs to the histidine acid phosphatase family.</text>
</comment>
<dbReference type="Pfam" id="PF00328">
    <property type="entry name" value="His_Phos_2"/>
    <property type="match status" value="1"/>
</dbReference>
<dbReference type="STRING" id="5098.A0A507QKN6"/>
<dbReference type="PANTHER" id="PTHR11567:SF142">
    <property type="entry name" value="PHOSPHOGLYCERATE MUTASE-LIKE PROTEIN"/>
    <property type="match status" value="1"/>
</dbReference>
<feature type="transmembrane region" description="Helical" evidence="2">
    <location>
        <begin position="429"/>
        <end position="456"/>
    </location>
</feature>
<dbReference type="GO" id="GO:0016791">
    <property type="term" value="F:phosphatase activity"/>
    <property type="evidence" value="ECO:0007669"/>
    <property type="project" value="TreeGrafter"/>
</dbReference>
<dbReference type="PANTHER" id="PTHR11567">
    <property type="entry name" value="ACID PHOSPHATASE-RELATED"/>
    <property type="match status" value="1"/>
</dbReference>
<dbReference type="InterPro" id="IPR029033">
    <property type="entry name" value="His_PPase_superfam"/>
</dbReference>
<comment type="caution">
    <text evidence="4">The sequence shown here is derived from an EMBL/GenBank/DDBJ whole genome shotgun (WGS) entry which is preliminary data.</text>
</comment>
<keyword evidence="2" id="KW-0472">Membrane</keyword>
<reference evidence="4 5" key="1">
    <citation type="submission" date="2019-06" db="EMBL/GenBank/DDBJ databases">
        <title>Wine fermentation using esterase from Monascus purpureus.</title>
        <authorList>
            <person name="Geng C."/>
            <person name="Zhang Y."/>
        </authorList>
    </citation>
    <scope>NUCLEOTIDE SEQUENCE [LARGE SCALE GENOMIC DNA]</scope>
    <source>
        <strain evidence="4">HQ1</strain>
    </source>
</reference>
<accession>A0A507QKN6</accession>
<organism evidence="4 5">
    <name type="scientific">Monascus purpureus</name>
    <name type="common">Red mold</name>
    <name type="synonym">Monascus anka</name>
    <dbReference type="NCBI Taxonomy" id="5098"/>
    <lineage>
        <taxon>Eukaryota</taxon>
        <taxon>Fungi</taxon>
        <taxon>Dikarya</taxon>
        <taxon>Ascomycota</taxon>
        <taxon>Pezizomycotina</taxon>
        <taxon>Eurotiomycetes</taxon>
        <taxon>Eurotiomycetidae</taxon>
        <taxon>Eurotiales</taxon>
        <taxon>Aspergillaceae</taxon>
        <taxon>Monascus</taxon>
    </lineage>
</organism>
<dbReference type="SUPFAM" id="SSF53254">
    <property type="entry name" value="Phosphoglycerate mutase-like"/>
    <property type="match status" value="1"/>
</dbReference>
<feature type="signal peptide" evidence="3">
    <location>
        <begin position="1"/>
        <end position="25"/>
    </location>
</feature>
<evidence type="ECO:0000313" key="5">
    <source>
        <dbReference type="Proteomes" id="UP000319663"/>
    </source>
</evidence>
<protein>
    <submittedName>
        <fullName evidence="4">Uncharacterized protein</fullName>
    </submittedName>
</protein>
<sequence>MWSQTLQSSIGLLALMAVHLAPASAEKVLGVYIYSRHGDRSAKVSGNTHLTDLGYREVFLSGTYYHDRYITSNSSLQIAGIDDSVINPKQVAASAPDDGVLQNSATGFMQGVYPPVGASAAQTLRNGSTVEAPLNGYQLVTLATVSTGTNSENTNWLQSANDCQKSEISSNAFYSSPLYISLSNSTKSFYQSLAPMLTSAFTESQLSFKNAYTIFDYLNVASIHNSSSDFPSADLLTPEVYQQLLLLANVHEFNLAYNQSEQVRAIAGSVLAGQVLTALNETITSQGKSKFNVQFGAYATFLSYFGLAQLVSVNDDFTGIPDYASTMTWELVTNSTSDAFPDPSEISVRFLFHNGTIADSSSTPIAYPLFGQSSTLMSWSNFSRNMLKIAVTSQDEWCSVCGNTQGVCASDNGSSPTATTTFKSSGHGMALGVAGVIGAMVTLGVILGLEFLIFLLGGFRISRKRAGSSIASLTAVVENKA</sequence>
<evidence type="ECO:0000256" key="2">
    <source>
        <dbReference type="SAM" id="Phobius"/>
    </source>
</evidence>
<dbReference type="InterPro" id="IPR050645">
    <property type="entry name" value="Histidine_acid_phosphatase"/>
</dbReference>
<evidence type="ECO:0000256" key="1">
    <source>
        <dbReference type="ARBA" id="ARBA00005375"/>
    </source>
</evidence>
<keyword evidence="2" id="KW-1133">Transmembrane helix</keyword>
<dbReference type="EMBL" id="VIFY01000316">
    <property type="protein sequence ID" value="TQB67742.1"/>
    <property type="molecule type" value="Genomic_DNA"/>
</dbReference>
<dbReference type="Proteomes" id="UP000319663">
    <property type="component" value="Unassembled WGS sequence"/>
</dbReference>
<keyword evidence="3" id="KW-0732">Signal</keyword>
<proteinExistence type="inferred from homology"/>
<keyword evidence="5" id="KW-1185">Reference proteome</keyword>
<name>A0A507QKN6_MONPU</name>
<dbReference type="Gene3D" id="3.40.50.1240">
    <property type="entry name" value="Phosphoglycerate mutase-like"/>
    <property type="match status" value="1"/>
</dbReference>
<dbReference type="InterPro" id="IPR000560">
    <property type="entry name" value="His_Pase_clade-2"/>
</dbReference>
<dbReference type="AlphaFoldDB" id="A0A507QKN6"/>
<evidence type="ECO:0000256" key="3">
    <source>
        <dbReference type="SAM" id="SignalP"/>
    </source>
</evidence>
<keyword evidence="2" id="KW-0812">Transmembrane</keyword>
<dbReference type="OrthoDB" id="258392at2759"/>